<dbReference type="AlphaFoldDB" id="A0A7T4R3Z3"/>
<name>A0A7T4R3Z3_9GAMM</name>
<sequence length="106" mass="11665">MLIASYVVGYDQFERVGHLGVDKVFPADMDRSHYELCSSGESGSRRHDLLIFFPNASIPVEVICLPNLPELVVETMNTGTQLPVVDFSNGRVIRVSGLAAQRLQCA</sequence>
<evidence type="ECO:0000313" key="2">
    <source>
        <dbReference type="Proteomes" id="UP000596063"/>
    </source>
</evidence>
<evidence type="ECO:0000313" key="1">
    <source>
        <dbReference type="EMBL" id="QQD19860.1"/>
    </source>
</evidence>
<keyword evidence="2" id="KW-1185">Reference proteome</keyword>
<accession>A0A7T4R3Z3</accession>
<protein>
    <submittedName>
        <fullName evidence="1">Uncharacterized protein</fullName>
    </submittedName>
</protein>
<gene>
    <name evidence="1" type="ORF">I6N98_08510</name>
</gene>
<reference evidence="1 2" key="1">
    <citation type="submission" date="2020-12" db="EMBL/GenBank/DDBJ databases">
        <authorList>
            <person name="Shan Y."/>
        </authorList>
    </citation>
    <scope>NUCLEOTIDE SEQUENCE [LARGE SCALE GENOMIC DNA]</scope>
    <source>
        <strain evidence="2">csc3.9</strain>
    </source>
</reference>
<dbReference type="RefSeq" id="WP_198571344.1">
    <property type="nucleotide sequence ID" value="NZ_CP066167.1"/>
</dbReference>
<dbReference type="Proteomes" id="UP000596063">
    <property type="component" value="Chromosome"/>
</dbReference>
<dbReference type="EMBL" id="CP066167">
    <property type="protein sequence ID" value="QQD19860.1"/>
    <property type="molecule type" value="Genomic_DNA"/>
</dbReference>
<dbReference type="KEGG" id="snan:I6N98_08510"/>
<organism evidence="1 2">
    <name type="scientific">Spongiibacter nanhainus</name>
    <dbReference type="NCBI Taxonomy" id="2794344"/>
    <lineage>
        <taxon>Bacteria</taxon>
        <taxon>Pseudomonadati</taxon>
        <taxon>Pseudomonadota</taxon>
        <taxon>Gammaproteobacteria</taxon>
        <taxon>Cellvibrionales</taxon>
        <taxon>Spongiibacteraceae</taxon>
        <taxon>Spongiibacter</taxon>
    </lineage>
</organism>
<proteinExistence type="predicted"/>